<dbReference type="AlphaFoldDB" id="A0A117PHI3"/>
<comment type="caution">
    <text evidence="1">The sequence shown here is derived from an EMBL/GenBank/DDBJ whole genome shotgun (WGS) entry which is preliminary data.</text>
</comment>
<gene>
    <name evidence="1" type="ORF">AQI70_05625</name>
</gene>
<organism evidence="1 2">
    <name type="scientific">Streptomyces curacoi</name>
    <dbReference type="NCBI Taxonomy" id="146536"/>
    <lineage>
        <taxon>Bacteria</taxon>
        <taxon>Bacillati</taxon>
        <taxon>Actinomycetota</taxon>
        <taxon>Actinomycetes</taxon>
        <taxon>Kitasatosporales</taxon>
        <taxon>Streptomycetaceae</taxon>
        <taxon>Streptomyces</taxon>
    </lineage>
</organism>
<evidence type="ECO:0000313" key="1">
    <source>
        <dbReference type="EMBL" id="KUM79693.1"/>
    </source>
</evidence>
<evidence type="ECO:0000313" key="2">
    <source>
        <dbReference type="Proteomes" id="UP000054024"/>
    </source>
</evidence>
<dbReference type="EMBL" id="LMWJ01000004">
    <property type="protein sequence ID" value="KUM79693.1"/>
    <property type="molecule type" value="Genomic_DNA"/>
</dbReference>
<name>A0A117PHI3_9ACTN</name>
<dbReference type="Proteomes" id="UP000054024">
    <property type="component" value="Unassembled WGS sequence"/>
</dbReference>
<sequence length="65" mass="7286">MSLGSCYAVCDRRWRAFIKCYGEQFFVAAGVKKMLTNQSCCFLVDMAVVKEVLSKEIVGLAYIGH</sequence>
<accession>A0A117PHI3</accession>
<reference evidence="1 2" key="1">
    <citation type="submission" date="2015-10" db="EMBL/GenBank/DDBJ databases">
        <title>Draft genome sequence of Streptomyces curacoi DSM 40107, type strain for the species Streptomyces curacoi.</title>
        <authorList>
            <person name="Ruckert C."/>
            <person name="Winkler A."/>
            <person name="Kalinowski J."/>
            <person name="Kampfer P."/>
            <person name="Glaeser S."/>
        </authorList>
    </citation>
    <scope>NUCLEOTIDE SEQUENCE [LARGE SCALE GENOMIC DNA]</scope>
    <source>
        <strain evidence="1 2">DSM 40107</strain>
    </source>
</reference>
<protein>
    <submittedName>
        <fullName evidence="1">Uncharacterized protein</fullName>
    </submittedName>
</protein>
<proteinExistence type="predicted"/>
<keyword evidence="2" id="KW-1185">Reference proteome</keyword>